<feature type="region of interest" description="Disordered" evidence="1">
    <location>
        <begin position="221"/>
        <end position="269"/>
    </location>
</feature>
<evidence type="ECO:0000313" key="2">
    <source>
        <dbReference type="EMBL" id="APX23730.1"/>
    </source>
</evidence>
<proteinExistence type="predicted"/>
<keyword evidence="3" id="KW-1185">Reference proteome</keyword>
<organism evidence="2 3">
    <name type="scientific">Salipiger profundus</name>
    <dbReference type="NCBI Taxonomy" id="1229727"/>
    <lineage>
        <taxon>Bacteria</taxon>
        <taxon>Pseudomonadati</taxon>
        <taxon>Pseudomonadota</taxon>
        <taxon>Alphaproteobacteria</taxon>
        <taxon>Rhodobacterales</taxon>
        <taxon>Roseobacteraceae</taxon>
        <taxon>Salipiger</taxon>
    </lineage>
</organism>
<accession>A0A1U7D6P6</accession>
<evidence type="ECO:0000313" key="3">
    <source>
        <dbReference type="Proteomes" id="UP000186559"/>
    </source>
</evidence>
<evidence type="ECO:0000256" key="1">
    <source>
        <dbReference type="SAM" id="MobiDB-lite"/>
    </source>
</evidence>
<evidence type="ECO:0008006" key="4">
    <source>
        <dbReference type="Google" id="ProtNLM"/>
    </source>
</evidence>
<gene>
    <name evidence="2" type="ORF">Ga0080559_TMP2934</name>
</gene>
<dbReference type="KEGG" id="tpro:Ga0080559_TMP2934"/>
<protein>
    <recommendedName>
        <fullName evidence="4">DUF1353 protein</fullName>
    </recommendedName>
</protein>
<feature type="compositionally biased region" description="Basic and acidic residues" evidence="1">
    <location>
        <begin position="221"/>
        <end position="236"/>
    </location>
</feature>
<dbReference type="AlphaFoldDB" id="A0A1U7D6P6"/>
<reference evidence="2 3" key="1">
    <citation type="submission" date="2016-03" db="EMBL/GenBank/DDBJ databases">
        <title>Deep-sea bacteria in the southern Pacific.</title>
        <authorList>
            <person name="Tang K."/>
        </authorList>
    </citation>
    <scope>NUCLEOTIDE SEQUENCE [LARGE SCALE GENOMIC DNA]</scope>
    <source>
        <strain evidence="2 3">JLT2016</strain>
    </source>
</reference>
<dbReference type="Proteomes" id="UP000186559">
    <property type="component" value="Chromosome"/>
</dbReference>
<dbReference type="InterPro" id="IPR010767">
    <property type="entry name" value="Phage_CGC-2007_Cje0229"/>
</dbReference>
<dbReference type="Pfam" id="PF07087">
    <property type="entry name" value="DUF1353"/>
    <property type="match status" value="1"/>
</dbReference>
<dbReference type="EMBL" id="CP014796">
    <property type="protein sequence ID" value="APX23730.1"/>
    <property type="molecule type" value="Genomic_DNA"/>
</dbReference>
<name>A0A1U7D6P6_9RHOB</name>
<sequence length="269" mass="29858">MWLPGALLAGLAACAPTTQDVDGVRVLYEANCAVRPGNCGYENTPVRVVDRPVTLPKRAYTFFPLAEPLRFVDANRRVWHAPAGTLTDGASIPKIFVSILGRPTAPEYVDAAAMHDAYCGVGNEGGAFYHQARWEDVHRMFFDALVVSGTPERRAKVMFAAVWLGGPRWKVYYTLDALPVATKQQAMAQAMAYIEANDPSLSQLVRYLERLEKRMIRQHPDLYPHLNPGDDDRMGYEEEPYEPSEPEGPYEPPVQDDVFDEGAGEGTAL</sequence>